<reference evidence="2 3" key="1">
    <citation type="submission" date="2019-03" db="EMBL/GenBank/DDBJ databases">
        <title>First draft genome of Liparis tanakae, snailfish: a comprehensive survey of snailfish specific genes.</title>
        <authorList>
            <person name="Kim W."/>
            <person name="Song I."/>
            <person name="Jeong J.-H."/>
            <person name="Kim D."/>
            <person name="Kim S."/>
            <person name="Ryu S."/>
            <person name="Song J.Y."/>
            <person name="Lee S.K."/>
        </authorList>
    </citation>
    <scope>NUCLEOTIDE SEQUENCE [LARGE SCALE GENOMIC DNA]</scope>
    <source>
        <tissue evidence="2">Muscle</tissue>
    </source>
</reference>
<protein>
    <submittedName>
        <fullName evidence="2">Uncharacterized protein</fullName>
    </submittedName>
</protein>
<sequence>MDTLNTVKSAQTYRTNHGKSSSQPPSHDYYRSDSLLSFVLLSQVTRTKEKTLVFALPVHVSELERFEGNERMGKRYSDLQGKSTNITK</sequence>
<gene>
    <name evidence="2" type="ORF">EYF80_019583</name>
</gene>
<dbReference type="AlphaFoldDB" id="A0A4Z2HZ31"/>
<evidence type="ECO:0000313" key="3">
    <source>
        <dbReference type="Proteomes" id="UP000314294"/>
    </source>
</evidence>
<keyword evidence="3" id="KW-1185">Reference proteome</keyword>
<feature type="region of interest" description="Disordered" evidence="1">
    <location>
        <begin position="1"/>
        <end position="27"/>
    </location>
</feature>
<name>A0A4Z2HZ31_9TELE</name>
<dbReference type="Proteomes" id="UP000314294">
    <property type="component" value="Unassembled WGS sequence"/>
</dbReference>
<proteinExistence type="predicted"/>
<evidence type="ECO:0000313" key="2">
    <source>
        <dbReference type="EMBL" id="TNN70212.1"/>
    </source>
</evidence>
<comment type="caution">
    <text evidence="2">The sequence shown here is derived from an EMBL/GenBank/DDBJ whole genome shotgun (WGS) entry which is preliminary data.</text>
</comment>
<dbReference type="EMBL" id="SRLO01000166">
    <property type="protein sequence ID" value="TNN70212.1"/>
    <property type="molecule type" value="Genomic_DNA"/>
</dbReference>
<feature type="compositionally biased region" description="Polar residues" evidence="1">
    <location>
        <begin position="1"/>
        <end position="25"/>
    </location>
</feature>
<organism evidence="2 3">
    <name type="scientific">Liparis tanakae</name>
    <name type="common">Tanaka's snailfish</name>
    <dbReference type="NCBI Taxonomy" id="230148"/>
    <lineage>
        <taxon>Eukaryota</taxon>
        <taxon>Metazoa</taxon>
        <taxon>Chordata</taxon>
        <taxon>Craniata</taxon>
        <taxon>Vertebrata</taxon>
        <taxon>Euteleostomi</taxon>
        <taxon>Actinopterygii</taxon>
        <taxon>Neopterygii</taxon>
        <taxon>Teleostei</taxon>
        <taxon>Neoteleostei</taxon>
        <taxon>Acanthomorphata</taxon>
        <taxon>Eupercaria</taxon>
        <taxon>Perciformes</taxon>
        <taxon>Cottioidei</taxon>
        <taxon>Cottales</taxon>
        <taxon>Liparidae</taxon>
        <taxon>Liparis</taxon>
    </lineage>
</organism>
<accession>A0A4Z2HZ31</accession>
<evidence type="ECO:0000256" key="1">
    <source>
        <dbReference type="SAM" id="MobiDB-lite"/>
    </source>
</evidence>